<dbReference type="EMBL" id="VMTR01000037">
    <property type="protein sequence ID" value="TVT95247.1"/>
    <property type="molecule type" value="Genomic_DNA"/>
</dbReference>
<evidence type="ECO:0000313" key="2">
    <source>
        <dbReference type="Proteomes" id="UP000320212"/>
    </source>
</evidence>
<dbReference type="RefSeq" id="WP_144858632.1">
    <property type="nucleotide sequence ID" value="NZ_VMTR01000037.1"/>
</dbReference>
<dbReference type="AlphaFoldDB" id="A0A558GBV4"/>
<name>A0A558GBV4_HALVO</name>
<organism evidence="1 2">
    <name type="scientific">Haloferax volcanii</name>
    <name type="common">Halobacterium volcanii</name>
    <dbReference type="NCBI Taxonomy" id="2246"/>
    <lineage>
        <taxon>Archaea</taxon>
        <taxon>Methanobacteriati</taxon>
        <taxon>Methanobacteriota</taxon>
        <taxon>Stenosarchaea group</taxon>
        <taxon>Halobacteria</taxon>
        <taxon>Halobacteriales</taxon>
        <taxon>Haloferacaceae</taxon>
        <taxon>Haloferax</taxon>
    </lineage>
</organism>
<comment type="caution">
    <text evidence="1">The sequence shown here is derived from an EMBL/GenBank/DDBJ whole genome shotgun (WGS) entry which is preliminary data.</text>
</comment>
<protein>
    <submittedName>
        <fullName evidence="1">Uncharacterized protein</fullName>
    </submittedName>
</protein>
<accession>A0A558GBV4</accession>
<evidence type="ECO:0000313" key="1">
    <source>
        <dbReference type="EMBL" id="TVT95247.1"/>
    </source>
</evidence>
<sequence length="711" mass="81580">MSKDNKPLAEAEDQTQEERLIARLNGLIQYQDDLLDRVRRNRFSPYCHIPDLFKLDPEATRPYSVPSTFISEQVGGNVSVTNASEGFLANEPLDLMLGSFLPGGYKRRWEFEIWTGNFEPSSRPGFADIEPGLRMRTSESLNQILVDTDEEQYTPYRHDPEAVEVYIPNQFIVWNPSVGENGKITHYYWDEVNKLVRNRNPDDVPDSALRKLSGDPTSQFLWFKHLLDQGAIRDNHPLEEQTNGLFHSATFSDDAVFLKTYYATLLTLYGDDRTFSEVIRYRHEDDDTTAFVGSREESQVVLFDLEKSFLEDLVNQILTEDTPLYHDLQFSLFYRLLWDRLFFQEDALSHAFSVTPFFEAFVAADYSLATTSSMPDSIFDASLETIQDLLPSLLPRPNTRLGLLDYDEAQLERYATLCDDHGPTLTAILEQCSDPDRIKTFAQHVLVHSLKHAVASWAAEYSAGGSEFEAWYDVNFQERDTDQIELGIYDSIQGGAGVSKEIFDDIQAIDNDTLLTGIGAQGCCHIGATEETLLTVLRDYSGEYLFDLVEMTASTGTHSSSDLRAAYDTLGADYRHIDFEDVQPLVRRRLASVAETQELARFYAVVADEYDAVRDRLKRTPRPVDVVFALEDRTFFDTRVRQTYERFANRRSQRRDISELAERVEEITKQCIHACPDCLKRHSCTHQYRYQEQMLDRRLLTRSIAALEENN</sequence>
<reference evidence="1 2" key="1">
    <citation type="submission" date="2019-07" db="EMBL/GenBank/DDBJ databases">
        <title>Draft genome sequence of Haloferax volcanii SS0101, isolated from salt farm in Samut Sakhon, Thailand.</title>
        <authorList>
            <person name="Wanthongcharoen S."/>
            <person name="Yamprayoonswat W."/>
            <person name="Ruangsuj P."/>
            <person name="Thongpramul N."/>
            <person name="Jumpathong W."/>
            <person name="Sittihan S."/>
            <person name="Kanjanavas P."/>
            <person name="Yasawong M."/>
        </authorList>
    </citation>
    <scope>NUCLEOTIDE SEQUENCE [LARGE SCALE GENOMIC DNA]</scope>
    <source>
        <strain evidence="1 2">SS0101</strain>
    </source>
</reference>
<gene>
    <name evidence="1" type="ORF">FQA18_07550</name>
</gene>
<dbReference type="Proteomes" id="UP000320212">
    <property type="component" value="Unassembled WGS sequence"/>
</dbReference>
<proteinExistence type="predicted"/>